<protein>
    <submittedName>
        <fullName evidence="1">Uncharacterized protein</fullName>
    </submittedName>
</protein>
<keyword evidence="2" id="KW-1185">Reference proteome</keyword>
<name>A0ABQ8U8D1_9EUKA</name>
<dbReference type="Proteomes" id="UP001141327">
    <property type="component" value="Unassembled WGS sequence"/>
</dbReference>
<comment type="caution">
    <text evidence="1">The sequence shown here is derived from an EMBL/GenBank/DDBJ whole genome shotgun (WGS) entry which is preliminary data.</text>
</comment>
<reference evidence="1" key="1">
    <citation type="journal article" date="2022" name="bioRxiv">
        <title>Genomics of Preaxostyla Flagellates Illuminates Evolutionary Transitions and the Path Towards Mitochondrial Loss.</title>
        <authorList>
            <person name="Novak L.V.F."/>
            <person name="Treitli S.C."/>
            <person name="Pyrih J."/>
            <person name="Halakuc P."/>
            <person name="Pipaliya S.V."/>
            <person name="Vacek V."/>
            <person name="Brzon O."/>
            <person name="Soukal P."/>
            <person name="Eme L."/>
            <person name="Dacks J.B."/>
            <person name="Karnkowska A."/>
            <person name="Elias M."/>
            <person name="Hampl V."/>
        </authorList>
    </citation>
    <scope>NUCLEOTIDE SEQUENCE</scope>
    <source>
        <strain evidence="1">RCP-MX</strain>
    </source>
</reference>
<organism evidence="1 2">
    <name type="scientific">Paratrimastix pyriformis</name>
    <dbReference type="NCBI Taxonomy" id="342808"/>
    <lineage>
        <taxon>Eukaryota</taxon>
        <taxon>Metamonada</taxon>
        <taxon>Preaxostyla</taxon>
        <taxon>Paratrimastigidae</taxon>
        <taxon>Paratrimastix</taxon>
    </lineage>
</organism>
<dbReference type="EMBL" id="JAPMOS010000185">
    <property type="protein sequence ID" value="KAJ4454096.1"/>
    <property type="molecule type" value="Genomic_DNA"/>
</dbReference>
<gene>
    <name evidence="1" type="ORF">PAPYR_11269</name>
</gene>
<sequence>MQSSLLEVLDILKPDSSWQSQLTYHMSWRQHQRYYLLNRYMSELSQTDAYFLALLYVSFSDLQYSH</sequence>
<proteinExistence type="predicted"/>
<evidence type="ECO:0000313" key="2">
    <source>
        <dbReference type="Proteomes" id="UP001141327"/>
    </source>
</evidence>
<accession>A0ABQ8U8D1</accession>
<evidence type="ECO:0000313" key="1">
    <source>
        <dbReference type="EMBL" id="KAJ4454096.1"/>
    </source>
</evidence>